<evidence type="ECO:0000313" key="2">
    <source>
        <dbReference type="Proteomes" id="UP001595867"/>
    </source>
</evidence>
<dbReference type="RefSeq" id="WP_378071721.1">
    <property type="nucleotide sequence ID" value="NZ_JBHSBL010000026.1"/>
</dbReference>
<name>A0ABV8J2P0_9ACTN</name>
<dbReference type="InterPro" id="IPR012349">
    <property type="entry name" value="Split_barrel_FMN-bd"/>
</dbReference>
<dbReference type="NCBIfam" id="TIGR00026">
    <property type="entry name" value="hi_GC_TIGR00026"/>
    <property type="match status" value="1"/>
</dbReference>
<dbReference type="Gene3D" id="2.30.110.10">
    <property type="entry name" value="Electron Transport, Fmn-binding Protein, Chain A"/>
    <property type="match status" value="1"/>
</dbReference>
<dbReference type="InterPro" id="IPR004378">
    <property type="entry name" value="F420H2_quin_Rdtase"/>
</dbReference>
<keyword evidence="2" id="KW-1185">Reference proteome</keyword>
<proteinExistence type="predicted"/>
<dbReference type="EMBL" id="JBHSBL010000026">
    <property type="protein sequence ID" value="MFC4070844.1"/>
    <property type="molecule type" value="Genomic_DNA"/>
</dbReference>
<dbReference type="Pfam" id="PF04075">
    <property type="entry name" value="F420H2_quin_red"/>
    <property type="match status" value="1"/>
</dbReference>
<evidence type="ECO:0000313" key="1">
    <source>
        <dbReference type="EMBL" id="MFC4070844.1"/>
    </source>
</evidence>
<gene>
    <name evidence="1" type="ORF">ACFO0C_38455</name>
</gene>
<dbReference type="Proteomes" id="UP001595867">
    <property type="component" value="Unassembled WGS sequence"/>
</dbReference>
<protein>
    <submittedName>
        <fullName evidence="1">Nitroreductase family deazaflavin-dependent oxidoreductase</fullName>
    </submittedName>
</protein>
<organism evidence="1 2">
    <name type="scientific">Actinoplanes subglobosus</name>
    <dbReference type="NCBI Taxonomy" id="1547892"/>
    <lineage>
        <taxon>Bacteria</taxon>
        <taxon>Bacillati</taxon>
        <taxon>Actinomycetota</taxon>
        <taxon>Actinomycetes</taxon>
        <taxon>Micromonosporales</taxon>
        <taxon>Micromonosporaceae</taxon>
        <taxon>Actinoplanes</taxon>
    </lineage>
</organism>
<sequence>MRYLKPTRGSNVFNDLAKWLTAHGISLMGSRVIAIRGRRSGEIRTTVVNLFTQDGERYLLSPRGHTQWVRNLRVAGEGELRLGRRTERFTPVEVADADKPELIRLYLRKWAWETGAFFDGLKADSPEADIAAAAPGFPVFRIVTRPSPTSTQGTLGTR</sequence>
<reference evidence="2" key="1">
    <citation type="journal article" date="2019" name="Int. J. Syst. Evol. Microbiol.">
        <title>The Global Catalogue of Microorganisms (GCM) 10K type strain sequencing project: providing services to taxonomists for standard genome sequencing and annotation.</title>
        <authorList>
            <consortium name="The Broad Institute Genomics Platform"/>
            <consortium name="The Broad Institute Genome Sequencing Center for Infectious Disease"/>
            <person name="Wu L."/>
            <person name="Ma J."/>
        </authorList>
    </citation>
    <scope>NUCLEOTIDE SEQUENCE [LARGE SCALE GENOMIC DNA]</scope>
    <source>
        <strain evidence="2">TBRC 5832</strain>
    </source>
</reference>
<comment type="caution">
    <text evidence="1">The sequence shown here is derived from an EMBL/GenBank/DDBJ whole genome shotgun (WGS) entry which is preliminary data.</text>
</comment>
<accession>A0ABV8J2P0</accession>